<dbReference type="EMBL" id="CP037968">
    <property type="protein sequence ID" value="QYZ78199.1"/>
    <property type="molecule type" value="Genomic_DNA"/>
</dbReference>
<reference evidence="2" key="1">
    <citation type="journal article" date="2005" name="Int. J. Syst. Evol. Microbiol.">
        <title>Methanofollis formosanus sp. nov., isolated from a fish pond.</title>
        <authorList>
            <person name="Wu S.Y."/>
            <person name="Chen S.C."/>
            <person name="Lai M.C."/>
        </authorList>
    </citation>
    <scope>NUCLEOTIDE SEQUENCE</scope>
    <source>
        <strain evidence="2">ML15</strain>
    </source>
</reference>
<accession>A0A8G0ZWX9</accession>
<dbReference type="KEGG" id="mfk:E2N92_01510"/>
<dbReference type="InterPro" id="IPR019848">
    <property type="entry name" value="CRISPR-assoc_prot_Csx14"/>
</dbReference>
<keyword evidence="3" id="KW-1185">Reference proteome</keyword>
<dbReference type="RefSeq" id="WP_220681940.1">
    <property type="nucleotide sequence ID" value="NZ_CP037968.1"/>
</dbReference>
<dbReference type="InterPro" id="IPR019092">
    <property type="entry name" value="SSO2081-like_dom"/>
</dbReference>
<evidence type="ECO:0000313" key="2">
    <source>
        <dbReference type="EMBL" id="QYZ78199.1"/>
    </source>
</evidence>
<proteinExistence type="predicted"/>
<dbReference type="Pfam" id="PF09623">
    <property type="entry name" value="Cas_NE0113"/>
    <property type="match status" value="1"/>
</dbReference>
<evidence type="ECO:0000259" key="1">
    <source>
        <dbReference type="Pfam" id="PF09623"/>
    </source>
</evidence>
<dbReference type="NCBIfam" id="TIGR03642">
    <property type="entry name" value="cas_csx14"/>
    <property type="match status" value="1"/>
</dbReference>
<reference evidence="2" key="2">
    <citation type="submission" date="2019-03" db="EMBL/GenBank/DDBJ databases">
        <authorList>
            <person name="Chen S.-C."/>
            <person name="Wu S.-Y."/>
            <person name="Lai M.-C."/>
        </authorList>
    </citation>
    <scope>NUCLEOTIDE SEQUENCE</scope>
    <source>
        <strain evidence="2">ML15</strain>
    </source>
</reference>
<dbReference type="Proteomes" id="UP000826709">
    <property type="component" value="Chromosome"/>
</dbReference>
<name>A0A8G0ZWX9_9EURY</name>
<organism evidence="2 3">
    <name type="scientific">Methanofollis formosanus</name>
    <dbReference type="NCBI Taxonomy" id="299308"/>
    <lineage>
        <taxon>Archaea</taxon>
        <taxon>Methanobacteriati</taxon>
        <taxon>Methanobacteriota</taxon>
        <taxon>Stenosarchaea group</taxon>
        <taxon>Methanomicrobia</taxon>
        <taxon>Methanomicrobiales</taxon>
        <taxon>Methanomicrobiaceae</taxon>
        <taxon>Methanofollis</taxon>
    </lineage>
</organism>
<dbReference type="OrthoDB" id="117777at2157"/>
<protein>
    <submittedName>
        <fullName evidence="2">CRISPR-associated protein Csx14</fullName>
    </submittedName>
</protein>
<evidence type="ECO:0000313" key="3">
    <source>
        <dbReference type="Proteomes" id="UP000826709"/>
    </source>
</evidence>
<gene>
    <name evidence="2" type="ORF">E2N92_01510</name>
</gene>
<sequence>MKTAVIAPVGMSPPAISTLIDGIGVPVTDCILLATKNPAVQASVGLLTTGLHRRFPWMRIHHEVLPFEDIGTEEETFAFITQAARIIRQEQETFGCDHVYLSISGGRKNMCVSLSLLAPLLQTDGVFHVINTEINVVNTRLEHLRKDIEAFATADDDERNRLYEEKSTEYDHLLFPPRDTYEVIRIPTLPYPPDHLHHLILGLTTGEALTSDERDLLARHGILEPGRSSTVLTPYGERFLAAFLGRP</sequence>
<dbReference type="AlphaFoldDB" id="A0A8G0ZWX9"/>
<feature type="domain" description="CRISPR system ring nuclease SSO2081-like" evidence="1">
    <location>
        <begin position="24"/>
        <end position="166"/>
    </location>
</feature>